<evidence type="ECO:0000313" key="2">
    <source>
        <dbReference type="Proteomes" id="UP000054742"/>
    </source>
</evidence>
<dbReference type="RefSeq" id="WP_058440920.1">
    <property type="nucleotide sequence ID" value="NZ_LNXV01000005.1"/>
</dbReference>
<dbReference type="PATRIC" id="fig|29422.6.peg.855"/>
<dbReference type="EMBL" id="LNXV01000005">
    <property type="protein sequence ID" value="KTC86325.1"/>
    <property type="molecule type" value="Genomic_DNA"/>
</dbReference>
<sequence length="67" mass="7497">MIEETGATNVGLFFENYESSSLPTIGSIQKLNMEMEFNNGGPNVDNVAELNFLKELILLMRQPLSMD</sequence>
<dbReference type="Proteomes" id="UP000054742">
    <property type="component" value="Unassembled WGS sequence"/>
</dbReference>
<accession>A0A0W0STQ1</accession>
<keyword evidence="2" id="KW-1185">Reference proteome</keyword>
<dbReference type="STRING" id="29422.Lbru_0819"/>
<evidence type="ECO:0000313" key="1">
    <source>
        <dbReference type="EMBL" id="KTC86325.1"/>
    </source>
</evidence>
<proteinExistence type="predicted"/>
<protein>
    <submittedName>
        <fullName evidence="1">Uncharacterized protein</fullName>
    </submittedName>
</protein>
<gene>
    <name evidence="1" type="ORF">Lbru_0819</name>
</gene>
<dbReference type="AlphaFoldDB" id="A0A0W0STQ1"/>
<dbReference type="OrthoDB" id="6089850at2"/>
<reference evidence="1 2" key="1">
    <citation type="submission" date="2015-11" db="EMBL/GenBank/DDBJ databases">
        <title>Genomic analysis of 38 Legionella species identifies large and diverse effector repertoires.</title>
        <authorList>
            <person name="Burstein D."/>
            <person name="Amaro F."/>
            <person name="Zusman T."/>
            <person name="Lifshitz Z."/>
            <person name="Cohen O."/>
            <person name="Gilbert J.A."/>
            <person name="Pupko T."/>
            <person name="Shuman H.A."/>
            <person name="Segal G."/>
        </authorList>
    </citation>
    <scope>NUCLEOTIDE SEQUENCE [LARGE SCALE GENOMIC DNA]</scope>
    <source>
        <strain evidence="1 2">ATCC 43878</strain>
    </source>
</reference>
<comment type="caution">
    <text evidence="1">The sequence shown here is derived from an EMBL/GenBank/DDBJ whole genome shotgun (WGS) entry which is preliminary data.</text>
</comment>
<organism evidence="1 2">
    <name type="scientific">Legionella brunensis</name>
    <dbReference type="NCBI Taxonomy" id="29422"/>
    <lineage>
        <taxon>Bacteria</taxon>
        <taxon>Pseudomonadati</taxon>
        <taxon>Pseudomonadota</taxon>
        <taxon>Gammaproteobacteria</taxon>
        <taxon>Legionellales</taxon>
        <taxon>Legionellaceae</taxon>
        <taxon>Legionella</taxon>
    </lineage>
</organism>
<name>A0A0W0STQ1_9GAMM</name>